<dbReference type="AlphaFoldDB" id="A0A0E9RDS9"/>
<protein>
    <submittedName>
        <fullName evidence="1">Uncharacterized protein</fullName>
    </submittedName>
</protein>
<sequence>MKTYSGYDHSPANKQTMSKKLISNKKCFILKQLANLPKLV</sequence>
<evidence type="ECO:0000313" key="1">
    <source>
        <dbReference type="EMBL" id="JAH27281.1"/>
    </source>
</evidence>
<reference evidence="1" key="1">
    <citation type="submission" date="2014-11" db="EMBL/GenBank/DDBJ databases">
        <authorList>
            <person name="Amaro Gonzalez C."/>
        </authorList>
    </citation>
    <scope>NUCLEOTIDE SEQUENCE</scope>
</reference>
<dbReference type="EMBL" id="GBXM01081296">
    <property type="protein sequence ID" value="JAH27281.1"/>
    <property type="molecule type" value="Transcribed_RNA"/>
</dbReference>
<accession>A0A0E9RDS9</accession>
<organism evidence="1">
    <name type="scientific">Anguilla anguilla</name>
    <name type="common">European freshwater eel</name>
    <name type="synonym">Muraena anguilla</name>
    <dbReference type="NCBI Taxonomy" id="7936"/>
    <lineage>
        <taxon>Eukaryota</taxon>
        <taxon>Metazoa</taxon>
        <taxon>Chordata</taxon>
        <taxon>Craniata</taxon>
        <taxon>Vertebrata</taxon>
        <taxon>Euteleostomi</taxon>
        <taxon>Actinopterygii</taxon>
        <taxon>Neopterygii</taxon>
        <taxon>Teleostei</taxon>
        <taxon>Anguilliformes</taxon>
        <taxon>Anguillidae</taxon>
        <taxon>Anguilla</taxon>
    </lineage>
</organism>
<reference evidence="1" key="2">
    <citation type="journal article" date="2015" name="Fish Shellfish Immunol.">
        <title>Early steps in the European eel (Anguilla anguilla)-Vibrio vulnificus interaction in the gills: Role of the RtxA13 toxin.</title>
        <authorList>
            <person name="Callol A."/>
            <person name="Pajuelo D."/>
            <person name="Ebbesson L."/>
            <person name="Teles M."/>
            <person name="MacKenzie S."/>
            <person name="Amaro C."/>
        </authorList>
    </citation>
    <scope>NUCLEOTIDE SEQUENCE</scope>
</reference>
<proteinExistence type="predicted"/>
<name>A0A0E9RDS9_ANGAN</name>